<keyword evidence="3" id="KW-1185">Reference proteome</keyword>
<accession>A0AAE0Y5C1</accession>
<evidence type="ECO:0000313" key="3">
    <source>
        <dbReference type="Proteomes" id="UP001283361"/>
    </source>
</evidence>
<evidence type="ECO:0000313" key="2">
    <source>
        <dbReference type="EMBL" id="KAK3733386.1"/>
    </source>
</evidence>
<dbReference type="Proteomes" id="UP001283361">
    <property type="component" value="Unassembled WGS sequence"/>
</dbReference>
<organism evidence="2 3">
    <name type="scientific">Elysia crispata</name>
    <name type="common">lettuce slug</name>
    <dbReference type="NCBI Taxonomy" id="231223"/>
    <lineage>
        <taxon>Eukaryota</taxon>
        <taxon>Metazoa</taxon>
        <taxon>Spiralia</taxon>
        <taxon>Lophotrochozoa</taxon>
        <taxon>Mollusca</taxon>
        <taxon>Gastropoda</taxon>
        <taxon>Heterobranchia</taxon>
        <taxon>Euthyneura</taxon>
        <taxon>Panpulmonata</taxon>
        <taxon>Sacoglossa</taxon>
        <taxon>Placobranchoidea</taxon>
        <taxon>Plakobranchidae</taxon>
        <taxon>Elysia</taxon>
    </lineage>
</organism>
<dbReference type="AlphaFoldDB" id="A0AAE0Y5C1"/>
<evidence type="ECO:0000256" key="1">
    <source>
        <dbReference type="SAM" id="MobiDB-lite"/>
    </source>
</evidence>
<name>A0AAE0Y5C1_9GAST</name>
<reference evidence="2" key="1">
    <citation type="journal article" date="2023" name="G3 (Bethesda)">
        <title>A reference genome for the long-term kleptoplast-retaining sea slug Elysia crispata morphotype clarki.</title>
        <authorList>
            <person name="Eastman K.E."/>
            <person name="Pendleton A.L."/>
            <person name="Shaikh M.A."/>
            <person name="Suttiyut T."/>
            <person name="Ogas R."/>
            <person name="Tomko P."/>
            <person name="Gavelis G."/>
            <person name="Widhalm J.R."/>
            <person name="Wisecaver J.H."/>
        </authorList>
    </citation>
    <scope>NUCLEOTIDE SEQUENCE</scope>
    <source>
        <strain evidence="2">ECLA1</strain>
    </source>
</reference>
<feature type="compositionally biased region" description="Low complexity" evidence="1">
    <location>
        <begin position="1"/>
        <end position="17"/>
    </location>
</feature>
<dbReference type="EMBL" id="JAWDGP010006902">
    <property type="protein sequence ID" value="KAK3733386.1"/>
    <property type="molecule type" value="Genomic_DNA"/>
</dbReference>
<gene>
    <name evidence="2" type="ORF">RRG08_004812</name>
</gene>
<sequence length="101" mass="11241">MGVSGSSGRRTRTSGGSANRIKRGACRHRPGTLIGWLPKCPQIDLPWEREKFRLHTDCLRTVSLRIKIWLVSGFNSAVNGSDSIFSVETVCFPLHSKPVVY</sequence>
<proteinExistence type="predicted"/>
<feature type="region of interest" description="Disordered" evidence="1">
    <location>
        <begin position="1"/>
        <end position="23"/>
    </location>
</feature>
<comment type="caution">
    <text evidence="2">The sequence shown here is derived from an EMBL/GenBank/DDBJ whole genome shotgun (WGS) entry which is preliminary data.</text>
</comment>
<protein>
    <submittedName>
        <fullName evidence="2">Uncharacterized protein</fullName>
    </submittedName>
</protein>